<reference evidence="1" key="1">
    <citation type="submission" date="2024-06" db="EMBL/GenBank/DDBJ databases">
        <authorList>
            <consortium name="consrtm"/>
            <person name="Uemura M."/>
            <person name="Terahara T."/>
        </authorList>
    </citation>
    <scope>NUCLEOTIDE SEQUENCE</scope>
    <source>
        <strain evidence="1">KM77-8</strain>
    </source>
</reference>
<organism evidence="1">
    <name type="scientific">Streptomyces haneummycinicus</name>
    <dbReference type="NCBI Taxonomy" id="3074435"/>
    <lineage>
        <taxon>Bacteria</taxon>
        <taxon>Bacillati</taxon>
        <taxon>Actinomycetota</taxon>
        <taxon>Actinomycetes</taxon>
        <taxon>Kitasatosporales</taxon>
        <taxon>Streptomycetaceae</taxon>
        <taxon>Streptomyces</taxon>
    </lineage>
</organism>
<sequence>MLHLPLPEMQYLPSFAFGTSPAETERGPAYEFVLNHAVDVDSPTSMFRTHLTHEDTHVRPHPRPARTR</sequence>
<dbReference type="EMBL" id="AP035768">
    <property type="protein sequence ID" value="BFO18624.1"/>
    <property type="molecule type" value="Genomic_DNA"/>
</dbReference>
<accession>A0AAT9HMU1</accession>
<proteinExistence type="predicted"/>
<reference evidence="1" key="2">
    <citation type="submission" date="2024-07" db="EMBL/GenBank/DDBJ databases">
        <title>Streptomyces haneummycinica sp. nov., a new antibiotic-producing actinobacterium isolated from marine sediment.</title>
        <authorList>
            <person name="Uemura M."/>
            <person name="Hamada M."/>
            <person name="Hirano S."/>
            <person name="Kobayashi K."/>
            <person name="Ohshiro T."/>
            <person name="Kobayashi T."/>
            <person name="Terahara T."/>
        </authorList>
    </citation>
    <scope>NUCLEOTIDE SEQUENCE</scope>
    <source>
        <strain evidence="1">KM77-8</strain>
    </source>
</reference>
<dbReference type="AlphaFoldDB" id="A0AAT9HMU1"/>
<evidence type="ECO:0000313" key="1">
    <source>
        <dbReference type="EMBL" id="BFO18624.1"/>
    </source>
</evidence>
<name>A0AAT9HMU1_9ACTN</name>
<gene>
    <name evidence="1" type="ORF">SHKM778_50120</name>
</gene>
<protein>
    <submittedName>
        <fullName evidence="1">Uncharacterized protein</fullName>
    </submittedName>
</protein>